<name>A0A6I4TD24_9SPHN</name>
<gene>
    <name evidence="2" type="ORF">GRI40_07875</name>
</gene>
<protein>
    <recommendedName>
        <fullName evidence="1">Novel STAND NTPase 2 domain-containing protein</fullName>
    </recommendedName>
</protein>
<comment type="caution">
    <text evidence="2">The sequence shown here is derived from an EMBL/GenBank/DDBJ whole genome shotgun (WGS) entry which is preliminary data.</text>
</comment>
<evidence type="ECO:0000259" key="1">
    <source>
        <dbReference type="Pfam" id="PF20702"/>
    </source>
</evidence>
<dbReference type="Proteomes" id="UP000439522">
    <property type="component" value="Unassembled WGS sequence"/>
</dbReference>
<keyword evidence="3" id="KW-1185">Reference proteome</keyword>
<sequence length="640" mass="70375">MRSDISWFADRATTTWSVQPGRSFILIVPAGCDMDGAAADVKRWCADNMQPPLEGHNKRPAFISLAVDNVSSSHHFVHRVGKQLNAINADVSNGVDEHYPADQLAELVENANDCGLHPVIIINRFHAFARIADDHLLSVLSTMRTLENDGLLTTLALSPMRYQALRRKLSQAGHYPFVNSAYGDNHDEVGLTPMSREDFVHAAKLAGLSNPDAHRLYSYAGGPDEVNKALIACGSAGLNGVVERAAALLGDRLESFFDNAIDPELPERDELRVRLATGQVQPSQEDYLESSEGAPFLVRRTAGSRLVAASPVLSRLLLRGRGGTWRRYDQVLEQLNVKNYAGAAEMVSLLDHRTPHLEVFAKFVMMLRAVHAAKKPGLLGIDWPSLQQIGSSLDLDDPLVSPHSDWILTLVDWSSRVRRSVDPSVSPHVRLDVLLRNAADQEVQRLFVFMISTFLSKCASSDSPAQRIRDAAVIPESILQALAYSLGIDIRSAPERLPAVDFQPFFGRKEPFESPAPGQRIAMSHLLVIVPAILADTWTKKEALPSLLDPTKVVPLHQKLVDRFKNAASHTYSDATEDDASFFYSLCGGWLEDLKAIWNLDCAAGREVEPPQPTPDHLAQLLFGEPPNTPPDCLEAECAG</sequence>
<dbReference type="EMBL" id="WTZA01000001">
    <property type="protein sequence ID" value="MXO75132.1"/>
    <property type="molecule type" value="Genomic_DNA"/>
</dbReference>
<proteinExistence type="predicted"/>
<reference evidence="2 3" key="1">
    <citation type="submission" date="2019-12" db="EMBL/GenBank/DDBJ databases">
        <title>Genomic-based taxomic classification of the family Erythrobacteraceae.</title>
        <authorList>
            <person name="Xu L."/>
        </authorList>
    </citation>
    <scope>NUCLEOTIDE SEQUENCE [LARGE SCALE GENOMIC DNA]</scope>
    <source>
        <strain evidence="2 3">100921-2</strain>
    </source>
</reference>
<evidence type="ECO:0000313" key="2">
    <source>
        <dbReference type="EMBL" id="MXO75132.1"/>
    </source>
</evidence>
<organism evidence="2 3">
    <name type="scientific">Tsuneonella aeria</name>
    <dbReference type="NCBI Taxonomy" id="1837929"/>
    <lineage>
        <taxon>Bacteria</taxon>
        <taxon>Pseudomonadati</taxon>
        <taxon>Pseudomonadota</taxon>
        <taxon>Alphaproteobacteria</taxon>
        <taxon>Sphingomonadales</taxon>
        <taxon>Erythrobacteraceae</taxon>
        <taxon>Tsuneonella</taxon>
    </lineage>
</organism>
<dbReference type="Pfam" id="PF20702">
    <property type="entry name" value="nSTAND2"/>
    <property type="match status" value="1"/>
</dbReference>
<evidence type="ECO:0000313" key="3">
    <source>
        <dbReference type="Proteomes" id="UP000439522"/>
    </source>
</evidence>
<accession>A0A6I4TD24</accession>
<dbReference type="AlphaFoldDB" id="A0A6I4TD24"/>
<feature type="domain" description="Novel STAND NTPase 2" evidence="1">
    <location>
        <begin position="57"/>
        <end position="304"/>
    </location>
</feature>
<dbReference type="RefSeq" id="WP_160610812.1">
    <property type="nucleotide sequence ID" value="NZ_WTZA01000001.1"/>
</dbReference>
<dbReference type="InterPro" id="IPR049051">
    <property type="entry name" value="nSTAND2"/>
</dbReference>
<dbReference type="OrthoDB" id="8454126at2"/>